<dbReference type="OrthoDB" id="291409at2"/>
<keyword evidence="3" id="KW-1185">Reference proteome</keyword>
<dbReference type="Proteomes" id="UP000318626">
    <property type="component" value="Chromosome"/>
</dbReference>
<dbReference type="Pfam" id="PF15637">
    <property type="entry name" value="Tox-HNH-HHH"/>
    <property type="match status" value="1"/>
</dbReference>
<feature type="domain" description="Tox-HNH-HHH" evidence="1">
    <location>
        <begin position="237"/>
        <end position="341"/>
    </location>
</feature>
<dbReference type="AlphaFoldDB" id="A0A518C3C6"/>
<gene>
    <name evidence="2" type="ORF">Pan97_07290</name>
</gene>
<name>A0A518C3C6_9BACT</name>
<sequence>MASITTAWHRFGYRFDDTSTAGDIYDGRIEVINQGNVEAYFQGIPEAAEGYFVHGPKNTIFGIYSLGEYLVVRGVVGASEDLGDVVGTLYASEEKRKEVLKEVQRQIDAALDDPKTGGALAFEVTVTILAPEQAIGKSKYFKVTVNAIGENGKAIASNAGRTFEKLAKNASTRTGAAGIRPKRNVSGTVRGQVSGVSKKGVTGTASKSAENVVAPTKVPDTPYLTRVDPAFPGRPDPRFSIDTKTFTAGEITSKGGIRNTKEFWQQWQDLRPESLSKSNRYLIENYDKLKVSPRIDDEWIKVFPEHAPFKGDVIIHHHVDFGQYAIPVPGKTHVGSGGIWHTK</sequence>
<dbReference type="KEGG" id="bvo:Pan97_07290"/>
<accession>A0A518C3C6</accession>
<reference evidence="3" key="1">
    <citation type="submission" date="2019-02" db="EMBL/GenBank/DDBJ databases">
        <title>Deep-cultivation of Planctomycetes and their phenomic and genomic characterization uncovers novel biology.</title>
        <authorList>
            <person name="Wiegand S."/>
            <person name="Jogler M."/>
            <person name="Boedeker C."/>
            <person name="Pinto D."/>
            <person name="Vollmers J."/>
            <person name="Rivas-Marin E."/>
            <person name="Kohn T."/>
            <person name="Peeters S.H."/>
            <person name="Heuer A."/>
            <person name="Rast P."/>
            <person name="Oberbeckmann S."/>
            <person name="Bunk B."/>
            <person name="Jeske O."/>
            <person name="Meyerdierks A."/>
            <person name="Storesund J.E."/>
            <person name="Kallscheuer N."/>
            <person name="Luecker S."/>
            <person name="Lage O.M."/>
            <person name="Pohl T."/>
            <person name="Merkel B.J."/>
            <person name="Hornburger P."/>
            <person name="Mueller R.-W."/>
            <person name="Bruemmer F."/>
            <person name="Labrenz M."/>
            <person name="Spormann A.M."/>
            <person name="Op den Camp H."/>
            <person name="Overmann J."/>
            <person name="Amann R."/>
            <person name="Jetten M.S.M."/>
            <person name="Mascher T."/>
            <person name="Medema M.H."/>
            <person name="Devos D.P."/>
            <person name="Kaster A.-K."/>
            <person name="Ovreas L."/>
            <person name="Rohde M."/>
            <person name="Galperin M.Y."/>
            <person name="Jogler C."/>
        </authorList>
    </citation>
    <scope>NUCLEOTIDE SEQUENCE [LARGE SCALE GENOMIC DNA]</scope>
    <source>
        <strain evidence="3">Pan97</strain>
    </source>
</reference>
<evidence type="ECO:0000259" key="1">
    <source>
        <dbReference type="Pfam" id="PF15637"/>
    </source>
</evidence>
<dbReference type="EMBL" id="CP036289">
    <property type="protein sequence ID" value="QDU73730.1"/>
    <property type="molecule type" value="Genomic_DNA"/>
</dbReference>
<protein>
    <recommendedName>
        <fullName evidence="1">Tox-HNH-HHH domain-containing protein</fullName>
    </recommendedName>
</protein>
<proteinExistence type="predicted"/>
<dbReference type="RefSeq" id="WP_144970770.1">
    <property type="nucleotide sequence ID" value="NZ_CP036289.1"/>
</dbReference>
<dbReference type="InterPro" id="IPR028915">
    <property type="entry name" value="Tox-HNH-HHH_dom"/>
</dbReference>
<organism evidence="2 3">
    <name type="scientific">Bremerella volcania</name>
    <dbReference type="NCBI Taxonomy" id="2527984"/>
    <lineage>
        <taxon>Bacteria</taxon>
        <taxon>Pseudomonadati</taxon>
        <taxon>Planctomycetota</taxon>
        <taxon>Planctomycetia</taxon>
        <taxon>Pirellulales</taxon>
        <taxon>Pirellulaceae</taxon>
        <taxon>Bremerella</taxon>
    </lineage>
</organism>
<evidence type="ECO:0000313" key="2">
    <source>
        <dbReference type="EMBL" id="QDU73730.1"/>
    </source>
</evidence>
<evidence type="ECO:0000313" key="3">
    <source>
        <dbReference type="Proteomes" id="UP000318626"/>
    </source>
</evidence>